<dbReference type="GO" id="GO:0005886">
    <property type="term" value="C:plasma membrane"/>
    <property type="evidence" value="ECO:0007669"/>
    <property type="project" value="UniProtKB-SubCell"/>
</dbReference>
<dbReference type="GO" id="GO:0005524">
    <property type="term" value="F:ATP binding"/>
    <property type="evidence" value="ECO:0007669"/>
    <property type="project" value="UniProtKB-UniRule"/>
</dbReference>
<comment type="subcellular location">
    <subcellularLocation>
        <location evidence="1">Cell membrane</location>
        <topology evidence="1">Single-pass type I membrane protein</topology>
    </subcellularLocation>
</comment>
<sequence>MEEPRSALLPLRRSGLALLLCLLVLLLAPYPAASSGDAGTYILTAARVRGTSGSGSSPSTPAPSAFLIAPPAPRPPSPPPSHSPSDPPPTHPPPPPTTSPLPLLRRRPRLPPHLRPRFLGAANGFLGLFSNAAACPDPATVAVEFDTSLDPLLRDIDDNHVGVDAGTILSAAAAPARDAGVDLKKGVPMTAWVDYSAARKMLRVWLGYSRSRPPRPLIVAPIDLSALLQEFMYVGFSASNGRGAALHLVDNWSSRTFGFSSSSRPALPPPSSPADGNDSRSGSDEISPPPGPPPCLPRLGPVIGGIAGVLFLIATSTTVTLWWRFRWNLDCGDCDCGGNVRDRGIPRQQPPGRRRLRHLLGDGGSATVYQGVLAAGSRVAVKRFGRVEHLTSPYAAELPAVIACCRHQNLVPLAGWCCENDELVLVYEFMPNGTLDRALHSLPDHCGAAVLPWGVRKNVVLGVASALAFLHDDCEKRIVHRNVKSCNILLDADFNAKLGDFGLALHNSRSSSGCAALASQPDGTIGYLAPEYVRSGVATDKSDVYSFGVVALEVATGRRPVDNGLVLVDWVWELWGRRRLLHAADPQLRGRFHKEEMARMLIVGLSCSLPTATKGRE</sequence>
<evidence type="ECO:0000256" key="2">
    <source>
        <dbReference type="ARBA" id="ARBA00008536"/>
    </source>
</evidence>
<evidence type="ECO:0000256" key="6">
    <source>
        <dbReference type="ARBA" id="ARBA00022527"/>
    </source>
</evidence>
<reference evidence="20" key="1">
    <citation type="submission" date="2020-07" db="EMBL/GenBank/DDBJ databases">
        <authorList>
            <person name="Lin J."/>
        </authorList>
    </citation>
    <scope>NUCLEOTIDE SEQUENCE</scope>
</reference>
<evidence type="ECO:0000256" key="12">
    <source>
        <dbReference type="ARBA" id="ARBA00022989"/>
    </source>
</evidence>
<dbReference type="InterPro" id="IPR013320">
    <property type="entry name" value="ConA-like_dom_sf"/>
</dbReference>
<evidence type="ECO:0000256" key="9">
    <source>
        <dbReference type="ARBA" id="ARBA00022734"/>
    </source>
</evidence>
<dbReference type="Gene3D" id="2.60.120.200">
    <property type="match status" value="1"/>
</dbReference>
<dbReference type="InterPro" id="IPR017441">
    <property type="entry name" value="Protein_kinase_ATP_BS"/>
</dbReference>
<feature type="compositionally biased region" description="Low complexity" evidence="17">
    <location>
        <begin position="50"/>
        <end position="65"/>
    </location>
</feature>
<keyword evidence="10 16" id="KW-0547">Nucleotide-binding</keyword>
<feature type="compositionally biased region" description="Pro residues" evidence="17">
    <location>
        <begin position="70"/>
        <end position="99"/>
    </location>
</feature>
<dbReference type="FunFam" id="1.10.510.10:FF:000240">
    <property type="entry name" value="Lectin-domain containing receptor kinase A4.3"/>
    <property type="match status" value="1"/>
</dbReference>
<dbReference type="InterPro" id="IPR001220">
    <property type="entry name" value="Legume_lectin_dom"/>
</dbReference>
<feature type="chain" id="PRO_5028273265" description="non-specific serine/threonine protein kinase" evidence="18">
    <location>
        <begin position="35"/>
        <end position="617"/>
    </location>
</feature>
<evidence type="ECO:0000256" key="18">
    <source>
        <dbReference type="SAM" id="SignalP"/>
    </source>
</evidence>
<dbReference type="GO" id="GO:0004674">
    <property type="term" value="F:protein serine/threonine kinase activity"/>
    <property type="evidence" value="ECO:0007669"/>
    <property type="project" value="UniProtKB-KW"/>
</dbReference>
<evidence type="ECO:0000256" key="16">
    <source>
        <dbReference type="PROSITE-ProRule" id="PRU10141"/>
    </source>
</evidence>
<keyword evidence="6" id="KW-0418">Kinase</keyword>
<evidence type="ECO:0000256" key="11">
    <source>
        <dbReference type="ARBA" id="ARBA00022840"/>
    </source>
</evidence>
<evidence type="ECO:0000256" key="4">
    <source>
        <dbReference type="ARBA" id="ARBA00012513"/>
    </source>
</evidence>
<evidence type="ECO:0000256" key="17">
    <source>
        <dbReference type="SAM" id="MobiDB-lite"/>
    </source>
</evidence>
<accession>A0A6V7NJM5</accession>
<keyword evidence="6" id="KW-0723">Serine/threonine-protein kinase</keyword>
<dbReference type="SUPFAM" id="SSF56112">
    <property type="entry name" value="Protein kinase-like (PK-like)"/>
    <property type="match status" value="1"/>
</dbReference>
<evidence type="ECO:0000256" key="10">
    <source>
        <dbReference type="ARBA" id="ARBA00022741"/>
    </source>
</evidence>
<feature type="binding site" evidence="16">
    <location>
        <position position="382"/>
    </location>
    <ligand>
        <name>ATP</name>
        <dbReference type="ChEBI" id="CHEBI:30616"/>
    </ligand>
</feature>
<evidence type="ECO:0000256" key="14">
    <source>
        <dbReference type="ARBA" id="ARBA00023170"/>
    </source>
</evidence>
<dbReference type="Gene3D" id="3.30.200.20">
    <property type="entry name" value="Phosphorylase Kinase, domain 1"/>
    <property type="match status" value="1"/>
</dbReference>
<dbReference type="Gene3D" id="1.10.510.10">
    <property type="entry name" value="Transferase(Phosphotransferase) domain 1"/>
    <property type="match status" value="1"/>
</dbReference>
<keyword evidence="14" id="KW-0675">Receptor</keyword>
<keyword evidence="5" id="KW-1003">Cell membrane</keyword>
<evidence type="ECO:0000256" key="5">
    <source>
        <dbReference type="ARBA" id="ARBA00022475"/>
    </source>
</evidence>
<dbReference type="PROSITE" id="PS00307">
    <property type="entry name" value="LECTIN_LEGUME_BETA"/>
    <property type="match status" value="1"/>
</dbReference>
<gene>
    <name evidence="20" type="ORF">CB5_LOCUS1948</name>
</gene>
<keyword evidence="8 18" id="KW-0732">Signal</keyword>
<keyword evidence="11 16" id="KW-0067">ATP-binding</keyword>
<dbReference type="CDD" id="cd06899">
    <property type="entry name" value="lectin_legume_LecRK_Arcelin_ConA"/>
    <property type="match status" value="1"/>
</dbReference>
<dbReference type="InterPro" id="IPR011009">
    <property type="entry name" value="Kinase-like_dom_sf"/>
</dbReference>
<feature type="region of interest" description="Disordered" evidence="17">
    <location>
        <begin position="260"/>
        <end position="294"/>
    </location>
</feature>
<evidence type="ECO:0000259" key="19">
    <source>
        <dbReference type="PROSITE" id="PS50011"/>
    </source>
</evidence>
<evidence type="ECO:0000256" key="15">
    <source>
        <dbReference type="ARBA" id="ARBA00023180"/>
    </source>
</evidence>
<evidence type="ECO:0000256" key="8">
    <source>
        <dbReference type="ARBA" id="ARBA00022729"/>
    </source>
</evidence>
<dbReference type="EC" id="2.7.11.1" evidence="4"/>
<keyword evidence="12" id="KW-1133">Transmembrane helix</keyword>
<dbReference type="InterPro" id="IPR050528">
    <property type="entry name" value="L-type_Lectin-RKs"/>
</dbReference>
<feature type="region of interest" description="Disordered" evidence="17">
    <location>
        <begin position="49"/>
        <end position="107"/>
    </location>
</feature>
<evidence type="ECO:0000256" key="7">
    <source>
        <dbReference type="ARBA" id="ARBA00022692"/>
    </source>
</evidence>
<evidence type="ECO:0000256" key="3">
    <source>
        <dbReference type="ARBA" id="ARBA00010217"/>
    </source>
</evidence>
<evidence type="ECO:0000256" key="13">
    <source>
        <dbReference type="ARBA" id="ARBA00023136"/>
    </source>
</evidence>
<dbReference type="GO" id="GO:0002229">
    <property type="term" value="P:defense response to oomycetes"/>
    <property type="evidence" value="ECO:0007669"/>
    <property type="project" value="UniProtKB-ARBA"/>
</dbReference>
<keyword evidence="15" id="KW-0325">Glycoprotein</keyword>
<comment type="similarity">
    <text evidence="2">In the N-terminal section; belongs to the leguminous lectin family.</text>
</comment>
<organism evidence="20">
    <name type="scientific">Ananas comosus var. bracteatus</name>
    <name type="common">red pineapple</name>
    <dbReference type="NCBI Taxonomy" id="296719"/>
    <lineage>
        <taxon>Eukaryota</taxon>
        <taxon>Viridiplantae</taxon>
        <taxon>Streptophyta</taxon>
        <taxon>Embryophyta</taxon>
        <taxon>Tracheophyta</taxon>
        <taxon>Spermatophyta</taxon>
        <taxon>Magnoliopsida</taxon>
        <taxon>Liliopsida</taxon>
        <taxon>Poales</taxon>
        <taxon>Bromeliaceae</taxon>
        <taxon>Bromelioideae</taxon>
        <taxon>Ananas</taxon>
    </lineage>
</organism>
<keyword evidence="6" id="KW-0808">Transferase</keyword>
<keyword evidence="9" id="KW-0430">Lectin</keyword>
<dbReference type="SUPFAM" id="SSF49899">
    <property type="entry name" value="Concanavalin A-like lectins/glucanases"/>
    <property type="match status" value="1"/>
</dbReference>
<evidence type="ECO:0000313" key="20">
    <source>
        <dbReference type="EMBL" id="CAD1818737.1"/>
    </source>
</evidence>
<dbReference type="InterPro" id="IPR019825">
    <property type="entry name" value="Lectin_legB_Mn/Ca_BS"/>
</dbReference>
<dbReference type="Pfam" id="PF00139">
    <property type="entry name" value="Lectin_legB"/>
    <property type="match status" value="1"/>
</dbReference>
<dbReference type="AlphaFoldDB" id="A0A6V7NJM5"/>
<feature type="signal peptide" evidence="18">
    <location>
        <begin position="1"/>
        <end position="34"/>
    </location>
</feature>
<keyword evidence="13" id="KW-0472">Membrane</keyword>
<dbReference type="PANTHER" id="PTHR27007">
    <property type="match status" value="1"/>
</dbReference>
<dbReference type="PROSITE" id="PS00107">
    <property type="entry name" value="PROTEIN_KINASE_ATP"/>
    <property type="match status" value="1"/>
</dbReference>
<dbReference type="EMBL" id="LR862139">
    <property type="protein sequence ID" value="CAD1818737.1"/>
    <property type="molecule type" value="Genomic_DNA"/>
</dbReference>
<name>A0A6V7NJM5_ANACO</name>
<dbReference type="PROSITE" id="PS50011">
    <property type="entry name" value="PROTEIN_KINASE_DOM"/>
    <property type="match status" value="1"/>
</dbReference>
<feature type="domain" description="Protein kinase" evidence="19">
    <location>
        <begin position="354"/>
        <end position="617"/>
    </location>
</feature>
<protein>
    <recommendedName>
        <fullName evidence="4">non-specific serine/threonine protein kinase</fullName>
        <ecNumber evidence="4">2.7.11.1</ecNumber>
    </recommendedName>
</protein>
<evidence type="ECO:0000256" key="1">
    <source>
        <dbReference type="ARBA" id="ARBA00004251"/>
    </source>
</evidence>
<dbReference type="Pfam" id="PF00069">
    <property type="entry name" value="Pkinase"/>
    <property type="match status" value="1"/>
</dbReference>
<keyword evidence="7" id="KW-0812">Transmembrane</keyword>
<dbReference type="InterPro" id="IPR000719">
    <property type="entry name" value="Prot_kinase_dom"/>
</dbReference>
<proteinExistence type="inferred from homology"/>
<comment type="similarity">
    <text evidence="3">In the C-terminal section; belongs to the protein kinase superfamily. Ser/Thr protein kinase family.</text>
</comment>
<dbReference type="GO" id="GO:0030246">
    <property type="term" value="F:carbohydrate binding"/>
    <property type="evidence" value="ECO:0007669"/>
    <property type="project" value="UniProtKB-KW"/>
</dbReference>